<feature type="transmembrane region" description="Helical" evidence="2">
    <location>
        <begin position="451"/>
        <end position="471"/>
    </location>
</feature>
<feature type="non-terminal residue" evidence="4">
    <location>
        <position position="675"/>
    </location>
</feature>
<sequence>QCKSLECLRDQKITNASYAVQMLASTGHPHSLNFHELSMTWAGDHKLCLSIEGPYDTNYCFVHVSVDWSAIDFEKFGFKISQLPGGHIPNFDMGQASSGDRCTAMALSNVKVGLCMPASCEKDTNIGRILSEATNDTAHLCDISCVGPTAEPSSFFYLFNVVFISLIVIAVAASVLDYLAMRNGLENELKNKTAWKIVTSFSIIRNSSSLFAVGSKSDSINCLDAIRFITFTWVVNGHCDLFTADGDNGFQMLRAPEQFINDILLNAYASVDTFFLVSGLLVSYTFFKRVHSNPEYVYAPYNWIILTPSYMLFIAFFVAWTPQLHDVWATGVAQNSTMFVENCEKYWWLNALYINNFRNVLDICYGPSWFLAVDTQLYWAAPLFLIAIFYSWMDSFNYISGKTGLGTAIGGILFSVGATIFLTALYDLPALGFTVQATGNLDFMTYLYIKPWIRCIPYITGIVCGYFIVQVRKQTIKIRQPKTWELALCWFLASASALTVIFSAYDYLRGASDWSVPVRALYGSFARIGWSASVAWVILACTFDWAGPVKWLLEHPFWYPLGRLSFCAFLAHWFVLHILLNSGDGPAHFVSLWHTYATLTIPIVVLSYGLAYVWSCLVEIPFGKIEGISFDMYSIDNKSLPTFSIFHIARSEMNSQGQKPKDAGRVTTIEVDNHH</sequence>
<reference evidence="4" key="1">
    <citation type="submission" date="2023-10" db="EMBL/GenBank/DDBJ databases">
        <title>Genome assembly of Pristionchus species.</title>
        <authorList>
            <person name="Yoshida K."/>
            <person name="Sommer R.J."/>
        </authorList>
    </citation>
    <scope>NUCLEOTIDE SEQUENCE</scope>
    <source>
        <strain evidence="4">RS0144</strain>
    </source>
</reference>
<feature type="transmembrane region" description="Helical" evidence="2">
    <location>
        <begin position="155"/>
        <end position="181"/>
    </location>
</feature>
<organism evidence="4 5">
    <name type="scientific">Pristionchus entomophagus</name>
    <dbReference type="NCBI Taxonomy" id="358040"/>
    <lineage>
        <taxon>Eukaryota</taxon>
        <taxon>Metazoa</taxon>
        <taxon>Ecdysozoa</taxon>
        <taxon>Nematoda</taxon>
        <taxon>Chromadorea</taxon>
        <taxon>Rhabditida</taxon>
        <taxon>Rhabditina</taxon>
        <taxon>Diplogasteromorpha</taxon>
        <taxon>Diplogasteroidea</taxon>
        <taxon>Neodiplogasteridae</taxon>
        <taxon>Pristionchus</taxon>
    </lineage>
</organism>
<dbReference type="Pfam" id="PF20146">
    <property type="entry name" value="NRF"/>
    <property type="match status" value="1"/>
</dbReference>
<proteinExistence type="predicted"/>
<dbReference type="InterPro" id="IPR002656">
    <property type="entry name" value="Acyl_transf_3_dom"/>
</dbReference>
<keyword evidence="2" id="KW-0472">Membrane</keyword>
<feature type="transmembrane region" description="Helical" evidence="2">
    <location>
        <begin position="483"/>
        <end position="505"/>
    </location>
</feature>
<dbReference type="SMART" id="SM00703">
    <property type="entry name" value="NRF"/>
    <property type="match status" value="1"/>
</dbReference>
<dbReference type="InterPro" id="IPR006621">
    <property type="entry name" value="Nose-resist-to-fluoxetine_N"/>
</dbReference>
<feature type="domain" description="Nose resistant-to-fluoxetine protein N-terminal" evidence="3">
    <location>
        <begin position="4"/>
        <end position="147"/>
    </location>
</feature>
<evidence type="ECO:0000256" key="1">
    <source>
        <dbReference type="SAM" id="MobiDB-lite"/>
    </source>
</evidence>
<evidence type="ECO:0000259" key="3">
    <source>
        <dbReference type="SMART" id="SM00703"/>
    </source>
</evidence>
<keyword evidence="2" id="KW-1133">Transmembrane helix</keyword>
<feature type="transmembrane region" description="Helical" evidence="2">
    <location>
        <begin position="525"/>
        <end position="545"/>
    </location>
</feature>
<protein>
    <recommendedName>
        <fullName evidence="3">Nose resistant-to-fluoxetine protein N-terminal domain-containing protein</fullName>
    </recommendedName>
</protein>
<feature type="non-terminal residue" evidence="4">
    <location>
        <position position="1"/>
    </location>
</feature>
<dbReference type="EMBL" id="BTSX01000006">
    <property type="protein sequence ID" value="GMT07714.1"/>
    <property type="molecule type" value="Genomic_DNA"/>
</dbReference>
<evidence type="ECO:0000256" key="2">
    <source>
        <dbReference type="SAM" id="Phobius"/>
    </source>
</evidence>
<dbReference type="PANTHER" id="PTHR11161:SF0">
    <property type="entry name" value="O-ACYLTRANSFERASE LIKE PROTEIN"/>
    <property type="match status" value="1"/>
</dbReference>
<feature type="transmembrane region" description="Helical" evidence="2">
    <location>
        <begin position="592"/>
        <end position="614"/>
    </location>
</feature>
<keyword evidence="5" id="KW-1185">Reference proteome</keyword>
<dbReference type="Pfam" id="PF01757">
    <property type="entry name" value="Acyl_transf_3"/>
    <property type="match status" value="1"/>
</dbReference>
<comment type="caution">
    <text evidence="4">The sequence shown here is derived from an EMBL/GenBank/DDBJ whole genome shotgun (WGS) entry which is preliminary data.</text>
</comment>
<feature type="region of interest" description="Disordered" evidence="1">
    <location>
        <begin position="654"/>
        <end position="675"/>
    </location>
</feature>
<accession>A0AAV5UL20</accession>
<feature type="transmembrane region" description="Helical" evidence="2">
    <location>
        <begin position="299"/>
        <end position="320"/>
    </location>
</feature>
<evidence type="ECO:0000313" key="5">
    <source>
        <dbReference type="Proteomes" id="UP001432027"/>
    </source>
</evidence>
<feature type="transmembrane region" description="Helical" evidence="2">
    <location>
        <begin position="405"/>
        <end position="426"/>
    </location>
</feature>
<name>A0AAV5UL20_9BILA</name>
<keyword evidence="2" id="KW-0812">Transmembrane</keyword>
<dbReference type="Proteomes" id="UP001432027">
    <property type="component" value="Unassembled WGS sequence"/>
</dbReference>
<feature type="transmembrane region" description="Helical" evidence="2">
    <location>
        <begin position="557"/>
        <end position="580"/>
    </location>
</feature>
<dbReference type="AlphaFoldDB" id="A0AAV5UL20"/>
<evidence type="ECO:0000313" key="4">
    <source>
        <dbReference type="EMBL" id="GMT07714.1"/>
    </source>
</evidence>
<gene>
    <name evidence="4" type="ORF">PENTCL1PPCAC_29888</name>
</gene>
<dbReference type="GO" id="GO:0016747">
    <property type="term" value="F:acyltransferase activity, transferring groups other than amino-acyl groups"/>
    <property type="evidence" value="ECO:0007669"/>
    <property type="project" value="InterPro"/>
</dbReference>
<dbReference type="InterPro" id="IPR052728">
    <property type="entry name" value="O2_lipid_transport_reg"/>
</dbReference>
<dbReference type="PANTHER" id="PTHR11161">
    <property type="entry name" value="O-ACYLTRANSFERASE"/>
    <property type="match status" value="1"/>
</dbReference>
<feature type="transmembrane region" description="Helical" evidence="2">
    <location>
        <begin position="263"/>
        <end position="287"/>
    </location>
</feature>
<feature type="transmembrane region" description="Helical" evidence="2">
    <location>
        <begin position="376"/>
        <end position="393"/>
    </location>
</feature>